<keyword evidence="5" id="KW-0720">Serine protease</keyword>
<dbReference type="Proteomes" id="UP000018842">
    <property type="component" value="Unassembled WGS sequence"/>
</dbReference>
<evidence type="ECO:0000256" key="6">
    <source>
        <dbReference type="PIRSR" id="PIRSR028757-1"/>
    </source>
</evidence>
<protein>
    <submittedName>
        <fullName evidence="9">Muramoyltetrapeptide carboxypeptidase</fullName>
    </submittedName>
</protein>
<dbReference type="Gene3D" id="3.50.30.60">
    <property type="entry name" value="LD-carboxypeptidase A C-terminal domain-like"/>
    <property type="match status" value="1"/>
</dbReference>
<dbReference type="Pfam" id="PF17676">
    <property type="entry name" value="Peptidase_S66C"/>
    <property type="match status" value="1"/>
</dbReference>
<evidence type="ECO:0000259" key="8">
    <source>
        <dbReference type="Pfam" id="PF17676"/>
    </source>
</evidence>
<dbReference type="InterPro" id="IPR040449">
    <property type="entry name" value="Peptidase_S66_N"/>
</dbReference>
<reference evidence="10" key="1">
    <citation type="journal article" date="2014" name="Genome">
        <title>Draft Genome Sequences of Three Strains of Bacteroides pyogenes Isolated from a Cat and Swine.</title>
        <authorList>
            <person name="Sakamoto M."/>
            <person name="Oshima K."/>
            <person name="Suda W."/>
            <person name="Kitamura K."/>
            <person name="Iida T."/>
            <person name="Hattori M."/>
            <person name="Ohkuma M."/>
        </authorList>
    </citation>
    <scope>NUCLEOTIDE SEQUENCE [LARGE SCALE GENOMIC DNA]</scope>
    <source>
        <strain evidence="10">JCM 6294</strain>
    </source>
</reference>
<feature type="active site" description="Nucleophile" evidence="6">
    <location>
        <position position="152"/>
    </location>
</feature>
<dbReference type="PANTHER" id="PTHR30237:SF2">
    <property type="entry name" value="MUREIN TETRAPEPTIDE CARBOXYPEPTIDASE"/>
    <property type="match status" value="1"/>
</dbReference>
<name>W4PH02_9BACE</name>
<dbReference type="EMBL" id="BAIR01000015">
    <property type="protein sequence ID" value="GAE18960.1"/>
    <property type="molecule type" value="Genomic_DNA"/>
</dbReference>
<evidence type="ECO:0000313" key="9">
    <source>
        <dbReference type="EMBL" id="GAE18960.1"/>
    </source>
</evidence>
<dbReference type="GO" id="GO:0004180">
    <property type="term" value="F:carboxypeptidase activity"/>
    <property type="evidence" value="ECO:0007669"/>
    <property type="project" value="UniProtKB-KW"/>
</dbReference>
<dbReference type="PIRSF" id="PIRSF028757">
    <property type="entry name" value="LD-carboxypeptidase"/>
    <property type="match status" value="1"/>
</dbReference>
<evidence type="ECO:0000256" key="5">
    <source>
        <dbReference type="ARBA" id="ARBA00022825"/>
    </source>
</evidence>
<dbReference type="STRING" id="1121100.GCA_000428105_01819"/>
<proteinExistence type="inferred from homology"/>
<dbReference type="InterPro" id="IPR029062">
    <property type="entry name" value="Class_I_gatase-like"/>
</dbReference>
<dbReference type="InterPro" id="IPR040921">
    <property type="entry name" value="Peptidase_S66C"/>
</dbReference>
<evidence type="ECO:0000256" key="2">
    <source>
        <dbReference type="ARBA" id="ARBA00022645"/>
    </source>
</evidence>
<evidence type="ECO:0000259" key="7">
    <source>
        <dbReference type="Pfam" id="PF02016"/>
    </source>
</evidence>
<dbReference type="eggNOG" id="COG1619">
    <property type="taxonomic scope" value="Bacteria"/>
</dbReference>
<feature type="domain" description="LD-carboxypeptidase C-terminal" evidence="8">
    <location>
        <begin position="215"/>
        <end position="329"/>
    </location>
</feature>
<dbReference type="CDD" id="cd07025">
    <property type="entry name" value="Peptidase_S66"/>
    <property type="match status" value="1"/>
</dbReference>
<comment type="similarity">
    <text evidence="1">Belongs to the peptidase S66 family.</text>
</comment>
<keyword evidence="3" id="KW-0645">Protease</keyword>
<comment type="caution">
    <text evidence="9">The sequence shown here is derived from an EMBL/GenBank/DDBJ whole genome shotgun (WGS) entry which is preliminary data.</text>
</comment>
<evidence type="ECO:0000256" key="4">
    <source>
        <dbReference type="ARBA" id="ARBA00022801"/>
    </source>
</evidence>
<evidence type="ECO:0000313" key="10">
    <source>
        <dbReference type="Proteomes" id="UP000018842"/>
    </source>
</evidence>
<feature type="active site" description="Charge relay system" evidence="6">
    <location>
        <position position="246"/>
    </location>
</feature>
<dbReference type="SUPFAM" id="SSF52317">
    <property type="entry name" value="Class I glutamine amidotransferase-like"/>
    <property type="match status" value="1"/>
</dbReference>
<keyword evidence="2 9" id="KW-0121">Carboxypeptidase</keyword>
<dbReference type="AlphaFoldDB" id="W4PH02"/>
<dbReference type="InterPro" id="IPR003507">
    <property type="entry name" value="S66_fam"/>
</dbReference>
<dbReference type="PANTHER" id="PTHR30237">
    <property type="entry name" value="MURAMOYLTETRAPEPTIDE CARBOXYPEPTIDASE"/>
    <property type="match status" value="1"/>
</dbReference>
<gene>
    <name evidence="9" type="ORF">JCM6294_1943</name>
</gene>
<keyword evidence="4" id="KW-0378">Hydrolase</keyword>
<dbReference type="InterPro" id="IPR027461">
    <property type="entry name" value="Carboxypeptidase_A_C_sf"/>
</dbReference>
<feature type="active site" description="Charge relay system" evidence="6">
    <location>
        <position position="315"/>
    </location>
</feature>
<dbReference type="InterPro" id="IPR027478">
    <property type="entry name" value="LdcA_N"/>
</dbReference>
<feature type="domain" description="LD-carboxypeptidase N-terminal" evidence="7">
    <location>
        <begin position="56"/>
        <end position="171"/>
    </location>
</feature>
<organism evidence="9 10">
    <name type="scientific">Bacteroides pyogenes DSM 20611 = JCM 6294</name>
    <dbReference type="NCBI Taxonomy" id="1121100"/>
    <lineage>
        <taxon>Bacteria</taxon>
        <taxon>Pseudomonadati</taxon>
        <taxon>Bacteroidota</taxon>
        <taxon>Bacteroidia</taxon>
        <taxon>Bacteroidales</taxon>
        <taxon>Bacteroidaceae</taxon>
        <taxon>Bacteroides</taxon>
    </lineage>
</organism>
<dbReference type="GO" id="GO:0008236">
    <property type="term" value="F:serine-type peptidase activity"/>
    <property type="evidence" value="ECO:0007669"/>
    <property type="project" value="UniProtKB-KW"/>
</dbReference>
<accession>W4PH02</accession>
<sequence>MRVFDNFLLEFVVLPREYAGRTVFSCIFARSIFPSKKTRLSMDMLFPPFLEKGDKVMIVSPSSKIDNRFLKGAKKRLESWGLKVLMGKHAGGDSGRYAGNVRQRLRDFQRAMDDPKVKAVFCSRGGYGAVHLIDKIDFTAFRQSPKWLIGFSDITALHNLFQANGYASLHALMARHLAVEPEDDPCALHLKHILFGELPLYTCEKHRLNRKGTARGVLRGGNMAVAYGLRGTPYDIPAEGTVLFLEDIGERPHAVERMMYNLKLGGVLEKLSGLIIGQFTEYEEDRSLGKELYAALADLVKEYDYPVCFGFPVGHVTRNFPLVNGADVEFTVGRQGVELKFVGDESRNEEVIGAIAR</sequence>
<dbReference type="Pfam" id="PF02016">
    <property type="entry name" value="Peptidase_S66"/>
    <property type="match status" value="1"/>
</dbReference>
<dbReference type="Gene3D" id="3.40.50.10740">
    <property type="entry name" value="Class I glutamine amidotransferase-like"/>
    <property type="match status" value="1"/>
</dbReference>
<dbReference type="GO" id="GO:0006508">
    <property type="term" value="P:proteolysis"/>
    <property type="evidence" value="ECO:0007669"/>
    <property type="project" value="UniProtKB-KW"/>
</dbReference>
<evidence type="ECO:0000256" key="1">
    <source>
        <dbReference type="ARBA" id="ARBA00010233"/>
    </source>
</evidence>
<evidence type="ECO:0000256" key="3">
    <source>
        <dbReference type="ARBA" id="ARBA00022670"/>
    </source>
</evidence>
<dbReference type="SUPFAM" id="SSF141986">
    <property type="entry name" value="LD-carboxypeptidase A C-terminal domain-like"/>
    <property type="match status" value="1"/>
</dbReference>